<name>A0ACB8CEP9_DERSI</name>
<evidence type="ECO:0000313" key="1">
    <source>
        <dbReference type="EMBL" id="KAH7941148.1"/>
    </source>
</evidence>
<dbReference type="EMBL" id="CM023476">
    <property type="protein sequence ID" value="KAH7941148.1"/>
    <property type="molecule type" value="Genomic_DNA"/>
</dbReference>
<organism evidence="1 2">
    <name type="scientific">Dermacentor silvarum</name>
    <name type="common">Tick</name>
    <dbReference type="NCBI Taxonomy" id="543639"/>
    <lineage>
        <taxon>Eukaryota</taxon>
        <taxon>Metazoa</taxon>
        <taxon>Ecdysozoa</taxon>
        <taxon>Arthropoda</taxon>
        <taxon>Chelicerata</taxon>
        <taxon>Arachnida</taxon>
        <taxon>Acari</taxon>
        <taxon>Parasitiformes</taxon>
        <taxon>Ixodida</taxon>
        <taxon>Ixodoidea</taxon>
        <taxon>Ixodidae</taxon>
        <taxon>Rhipicephalinae</taxon>
        <taxon>Dermacentor</taxon>
    </lineage>
</organism>
<comment type="caution">
    <text evidence="1">The sequence shown here is derived from an EMBL/GenBank/DDBJ whole genome shotgun (WGS) entry which is preliminary data.</text>
</comment>
<reference evidence="1" key="1">
    <citation type="submission" date="2020-05" db="EMBL/GenBank/DDBJ databases">
        <title>Large-scale comparative analyses of tick genomes elucidate their genetic diversity and vector capacities.</title>
        <authorList>
            <person name="Jia N."/>
            <person name="Wang J."/>
            <person name="Shi W."/>
            <person name="Du L."/>
            <person name="Sun Y."/>
            <person name="Zhan W."/>
            <person name="Jiang J."/>
            <person name="Wang Q."/>
            <person name="Zhang B."/>
            <person name="Ji P."/>
            <person name="Sakyi L.B."/>
            <person name="Cui X."/>
            <person name="Yuan T."/>
            <person name="Jiang B."/>
            <person name="Yang W."/>
            <person name="Lam T.T.-Y."/>
            <person name="Chang Q."/>
            <person name="Ding S."/>
            <person name="Wang X."/>
            <person name="Zhu J."/>
            <person name="Ruan X."/>
            <person name="Zhao L."/>
            <person name="Wei J."/>
            <person name="Que T."/>
            <person name="Du C."/>
            <person name="Cheng J."/>
            <person name="Dai P."/>
            <person name="Han X."/>
            <person name="Huang E."/>
            <person name="Gao Y."/>
            <person name="Liu J."/>
            <person name="Shao H."/>
            <person name="Ye R."/>
            <person name="Li L."/>
            <person name="Wei W."/>
            <person name="Wang X."/>
            <person name="Wang C."/>
            <person name="Yang T."/>
            <person name="Huo Q."/>
            <person name="Li W."/>
            <person name="Guo W."/>
            <person name="Chen H."/>
            <person name="Zhou L."/>
            <person name="Ni X."/>
            <person name="Tian J."/>
            <person name="Zhou Y."/>
            <person name="Sheng Y."/>
            <person name="Liu T."/>
            <person name="Pan Y."/>
            <person name="Xia L."/>
            <person name="Li J."/>
            <person name="Zhao F."/>
            <person name="Cao W."/>
        </authorList>
    </citation>
    <scope>NUCLEOTIDE SEQUENCE</scope>
    <source>
        <strain evidence="1">Dsil-2018</strain>
    </source>
</reference>
<gene>
    <name evidence="1" type="ORF">HPB49_010434</name>
</gene>
<dbReference type="Proteomes" id="UP000821865">
    <property type="component" value="Chromosome 7"/>
</dbReference>
<proteinExistence type="predicted"/>
<evidence type="ECO:0000313" key="2">
    <source>
        <dbReference type="Proteomes" id="UP000821865"/>
    </source>
</evidence>
<sequence length="117" mass="13261">MAYATSPEDTAKYVIHNIPEAESKEDITKSLVNIRNPTILQARRMGKTTSVFIVFKNEEVPYFVYCRGTEYRGYLHKNKNEICGACGRLGHRSDVCPALENKICMDCGYKNPPESHS</sequence>
<protein>
    <submittedName>
        <fullName evidence="1">Uncharacterized protein</fullName>
    </submittedName>
</protein>
<accession>A0ACB8CEP9</accession>
<keyword evidence="2" id="KW-1185">Reference proteome</keyword>